<dbReference type="AlphaFoldDB" id="A0A401IUC1"/>
<proteinExistence type="predicted"/>
<accession>A0A401IUC1</accession>
<dbReference type="PANTHER" id="PTHR43479:SF11">
    <property type="entry name" value="ACREF_ENVCD OPERON REPRESSOR-RELATED"/>
    <property type="match status" value="1"/>
</dbReference>
<dbReference type="PRINTS" id="PR00455">
    <property type="entry name" value="HTHTETR"/>
</dbReference>
<dbReference type="EMBL" id="BFFP01000027">
    <property type="protein sequence ID" value="GBG95153.1"/>
    <property type="molecule type" value="Genomic_DNA"/>
</dbReference>
<name>A0A401IUC1_9LACO</name>
<sequence length="187" mass="21318">MDQEQLLEAARTTFSHLGYKQTNVAKITQTAGIATGSFYKFFPSKEAIFLKLFDQENEALRTNLIKKLGQEADLVHGTDLILSVIFERVRANKILLEWYKPAIGAKLHAIYAKRIANDNYFFMTFTTEWLAARISELNLTAQQQEQIHELLAFIEVIDNHLTVAEFETHSKTLKAMVRAQLQAILAS</sequence>
<dbReference type="Pfam" id="PF00440">
    <property type="entry name" value="TetR_N"/>
    <property type="match status" value="1"/>
</dbReference>
<evidence type="ECO:0000259" key="3">
    <source>
        <dbReference type="PROSITE" id="PS50977"/>
    </source>
</evidence>
<keyword evidence="1 2" id="KW-0238">DNA-binding</keyword>
<organism evidence="4 5">
    <name type="scientific">Ligilactobacillus salitolerans</name>
    <dbReference type="NCBI Taxonomy" id="1808352"/>
    <lineage>
        <taxon>Bacteria</taxon>
        <taxon>Bacillati</taxon>
        <taxon>Bacillota</taxon>
        <taxon>Bacilli</taxon>
        <taxon>Lactobacillales</taxon>
        <taxon>Lactobacillaceae</taxon>
        <taxon>Ligilactobacillus</taxon>
    </lineage>
</organism>
<comment type="caution">
    <text evidence="4">The sequence shown here is derived from an EMBL/GenBank/DDBJ whole genome shotgun (WGS) entry which is preliminary data.</text>
</comment>
<feature type="DNA-binding region" description="H-T-H motif" evidence="2">
    <location>
        <begin position="23"/>
        <end position="42"/>
    </location>
</feature>
<evidence type="ECO:0000256" key="2">
    <source>
        <dbReference type="PROSITE-ProRule" id="PRU00335"/>
    </source>
</evidence>
<evidence type="ECO:0000313" key="5">
    <source>
        <dbReference type="Proteomes" id="UP000286848"/>
    </source>
</evidence>
<dbReference type="SUPFAM" id="SSF46689">
    <property type="entry name" value="Homeodomain-like"/>
    <property type="match status" value="1"/>
</dbReference>
<dbReference type="PROSITE" id="PS50977">
    <property type="entry name" value="HTH_TETR_2"/>
    <property type="match status" value="1"/>
</dbReference>
<keyword evidence="5" id="KW-1185">Reference proteome</keyword>
<dbReference type="Proteomes" id="UP000286848">
    <property type="component" value="Unassembled WGS sequence"/>
</dbReference>
<dbReference type="Gene3D" id="1.10.357.10">
    <property type="entry name" value="Tetracycline Repressor, domain 2"/>
    <property type="match status" value="1"/>
</dbReference>
<dbReference type="InterPro" id="IPR001647">
    <property type="entry name" value="HTH_TetR"/>
</dbReference>
<feature type="domain" description="HTH tetR-type" evidence="3">
    <location>
        <begin position="1"/>
        <end position="60"/>
    </location>
</feature>
<dbReference type="OrthoDB" id="9812993at2"/>
<dbReference type="PANTHER" id="PTHR43479">
    <property type="entry name" value="ACREF/ENVCD OPERON REPRESSOR-RELATED"/>
    <property type="match status" value="1"/>
</dbReference>
<dbReference type="GO" id="GO:0003677">
    <property type="term" value="F:DNA binding"/>
    <property type="evidence" value="ECO:0007669"/>
    <property type="project" value="UniProtKB-UniRule"/>
</dbReference>
<dbReference type="InterPro" id="IPR009057">
    <property type="entry name" value="Homeodomain-like_sf"/>
</dbReference>
<evidence type="ECO:0000256" key="1">
    <source>
        <dbReference type="ARBA" id="ARBA00023125"/>
    </source>
</evidence>
<reference evidence="4 5" key="1">
    <citation type="journal article" date="2019" name="Int. J. Syst. Evol. Microbiol.">
        <title>Lactobacillus salitolerans sp. nov., a novel lactic acid bacterium isolated from spent mushroom substrates.</title>
        <authorList>
            <person name="Tohno M."/>
            <person name="Tanizawa Y."/>
            <person name="Kojima Y."/>
            <person name="Sakamoto M."/>
            <person name="Nakamura Y."/>
            <person name="Ohkuma M."/>
            <person name="Kobayashi H."/>
        </authorList>
    </citation>
    <scope>NUCLEOTIDE SEQUENCE [LARGE SCALE GENOMIC DNA]</scope>
    <source>
        <strain evidence="4 5">YK43</strain>
    </source>
</reference>
<protein>
    <submittedName>
        <fullName evidence="4">TetR family transcriptional regulator</fullName>
    </submittedName>
</protein>
<evidence type="ECO:0000313" key="4">
    <source>
        <dbReference type="EMBL" id="GBG95153.1"/>
    </source>
</evidence>
<dbReference type="InterPro" id="IPR050624">
    <property type="entry name" value="HTH-type_Tx_Regulator"/>
</dbReference>
<dbReference type="RefSeq" id="WP_124977225.1">
    <property type="nucleotide sequence ID" value="NZ_BFFP01000027.1"/>
</dbReference>
<gene>
    <name evidence="4" type="ORF">LFYK43_16120</name>
</gene>